<dbReference type="PANTHER" id="PTHR11360:SF287">
    <property type="entry name" value="MFS MONOCARBOXYLATE TRANSPORTER"/>
    <property type="match status" value="1"/>
</dbReference>
<feature type="transmembrane region" description="Helical" evidence="4">
    <location>
        <begin position="330"/>
        <end position="355"/>
    </location>
</feature>
<dbReference type="InterPro" id="IPR020846">
    <property type="entry name" value="MFS_dom"/>
</dbReference>
<dbReference type="PROSITE" id="PS50850">
    <property type="entry name" value="MFS"/>
    <property type="match status" value="1"/>
</dbReference>
<feature type="transmembrane region" description="Helical" evidence="4">
    <location>
        <begin position="221"/>
        <end position="244"/>
    </location>
</feature>
<organism evidence="6 7">
    <name type="scientific">Macrophomina phaseolina</name>
    <dbReference type="NCBI Taxonomy" id="35725"/>
    <lineage>
        <taxon>Eukaryota</taxon>
        <taxon>Fungi</taxon>
        <taxon>Dikarya</taxon>
        <taxon>Ascomycota</taxon>
        <taxon>Pezizomycotina</taxon>
        <taxon>Dothideomycetes</taxon>
        <taxon>Dothideomycetes incertae sedis</taxon>
        <taxon>Botryosphaeriales</taxon>
        <taxon>Botryosphaeriaceae</taxon>
        <taxon>Macrophomina</taxon>
    </lineage>
</organism>
<feature type="compositionally biased region" description="Polar residues" evidence="3">
    <location>
        <begin position="1"/>
        <end position="21"/>
    </location>
</feature>
<keyword evidence="4" id="KW-0472">Membrane</keyword>
<sequence length="491" mass="53149">MAPSSTAASSNTHLTKSNKSSAFELREIGDDGHQRHAQDASNDGAGASTSSHRLSHVDQSSEYLQGPGLTPPESLADRNESQLPPVDGGKDAWLFLAACFLIEALVWGFAFTFGVFQEYYSRNEPFIGEKNIAVIGTMAMGIMYLDLPVVFALLQMHPRLKRWATALGLVIMCLGLALSSFSRNTTHLILTQGIFYAIGGSIAYAPTILYMDEWFVKRKGFAFGIMWAGTGLSGVILPIVMQWLLDKWGFATTLRIWGVACFVLTAPLTFYVKPRIPISQAQRVRSFNLRFLYKRPFALLQLGNVLEGLGFFLPNIYLPTYASTVLGTSSLLSSLTVVLFNVASVFGCIAMGYIIDRVPVTTGIFISTVGATVGVFLLWGFALNLPLLYVFCIVYGFFAGSFTSTWPGIMRDVTNRMRGAVDPSMVFACLAAGRGIGNVVSGPLSEALVEAGQWKAGWAYGSGYGALIVFTGISALLGGLSCIGRFAPQLL</sequence>
<dbReference type="EMBL" id="JAGTJR010000019">
    <property type="protein sequence ID" value="KAH7045249.1"/>
    <property type="molecule type" value="Genomic_DNA"/>
</dbReference>
<feature type="transmembrane region" description="Helical" evidence="4">
    <location>
        <begin position="163"/>
        <end position="182"/>
    </location>
</feature>
<feature type="compositionally biased region" description="Polar residues" evidence="3">
    <location>
        <begin position="47"/>
        <end position="63"/>
    </location>
</feature>
<feature type="transmembrane region" description="Helical" evidence="4">
    <location>
        <begin position="297"/>
        <end position="318"/>
    </location>
</feature>
<dbReference type="InterPro" id="IPR011701">
    <property type="entry name" value="MFS"/>
</dbReference>
<name>A0ABQ8G5M8_9PEZI</name>
<gene>
    <name evidence="6" type="ORF">B0J12DRAFT_742170</name>
</gene>
<evidence type="ECO:0000313" key="7">
    <source>
        <dbReference type="Proteomes" id="UP000774617"/>
    </source>
</evidence>
<evidence type="ECO:0000256" key="2">
    <source>
        <dbReference type="ARBA" id="ARBA00006727"/>
    </source>
</evidence>
<protein>
    <submittedName>
        <fullName evidence="6">Major facilitator superfamily domain-containing protein</fullName>
    </submittedName>
</protein>
<feature type="region of interest" description="Disordered" evidence="3">
    <location>
        <begin position="1"/>
        <end position="82"/>
    </location>
</feature>
<evidence type="ECO:0000256" key="4">
    <source>
        <dbReference type="SAM" id="Phobius"/>
    </source>
</evidence>
<proteinExistence type="inferred from homology"/>
<dbReference type="Pfam" id="PF07690">
    <property type="entry name" value="MFS_1"/>
    <property type="match status" value="1"/>
</dbReference>
<dbReference type="Gene3D" id="1.20.1250.20">
    <property type="entry name" value="MFS general substrate transporter like domains"/>
    <property type="match status" value="2"/>
</dbReference>
<feature type="compositionally biased region" description="Basic and acidic residues" evidence="3">
    <location>
        <begin position="24"/>
        <end position="38"/>
    </location>
</feature>
<feature type="transmembrane region" description="Helical" evidence="4">
    <location>
        <begin position="388"/>
        <end position="409"/>
    </location>
</feature>
<feature type="domain" description="Major facilitator superfamily (MFS) profile" evidence="5">
    <location>
        <begin position="296"/>
        <end position="491"/>
    </location>
</feature>
<feature type="transmembrane region" description="Helical" evidence="4">
    <location>
        <begin position="132"/>
        <end position="154"/>
    </location>
</feature>
<comment type="subcellular location">
    <subcellularLocation>
        <location evidence="1">Membrane</location>
        <topology evidence="1">Multi-pass membrane protein</topology>
    </subcellularLocation>
</comment>
<feature type="transmembrane region" description="Helical" evidence="4">
    <location>
        <begin position="362"/>
        <end position="382"/>
    </location>
</feature>
<evidence type="ECO:0000259" key="5">
    <source>
        <dbReference type="PROSITE" id="PS50850"/>
    </source>
</evidence>
<evidence type="ECO:0000256" key="1">
    <source>
        <dbReference type="ARBA" id="ARBA00004141"/>
    </source>
</evidence>
<feature type="transmembrane region" description="Helical" evidence="4">
    <location>
        <begin position="188"/>
        <end position="209"/>
    </location>
</feature>
<dbReference type="InterPro" id="IPR036259">
    <property type="entry name" value="MFS_trans_sf"/>
</dbReference>
<keyword evidence="4" id="KW-0812">Transmembrane</keyword>
<dbReference type="SUPFAM" id="SSF103473">
    <property type="entry name" value="MFS general substrate transporter"/>
    <property type="match status" value="1"/>
</dbReference>
<feature type="transmembrane region" description="Helical" evidence="4">
    <location>
        <begin position="464"/>
        <end position="487"/>
    </location>
</feature>
<reference evidence="6 7" key="1">
    <citation type="journal article" date="2021" name="Nat. Commun.">
        <title>Genetic determinants of endophytism in the Arabidopsis root mycobiome.</title>
        <authorList>
            <person name="Mesny F."/>
            <person name="Miyauchi S."/>
            <person name="Thiergart T."/>
            <person name="Pickel B."/>
            <person name="Atanasova L."/>
            <person name="Karlsson M."/>
            <person name="Huettel B."/>
            <person name="Barry K.W."/>
            <person name="Haridas S."/>
            <person name="Chen C."/>
            <person name="Bauer D."/>
            <person name="Andreopoulos W."/>
            <person name="Pangilinan J."/>
            <person name="LaButti K."/>
            <person name="Riley R."/>
            <person name="Lipzen A."/>
            <person name="Clum A."/>
            <person name="Drula E."/>
            <person name="Henrissat B."/>
            <person name="Kohler A."/>
            <person name="Grigoriev I.V."/>
            <person name="Martin F.M."/>
            <person name="Hacquard S."/>
        </authorList>
    </citation>
    <scope>NUCLEOTIDE SEQUENCE [LARGE SCALE GENOMIC DNA]</scope>
    <source>
        <strain evidence="6 7">MPI-SDFR-AT-0080</strain>
    </source>
</reference>
<comment type="caution">
    <text evidence="6">The sequence shown here is derived from an EMBL/GenBank/DDBJ whole genome shotgun (WGS) entry which is preliminary data.</text>
</comment>
<keyword evidence="4" id="KW-1133">Transmembrane helix</keyword>
<feature type="transmembrane region" description="Helical" evidence="4">
    <location>
        <begin position="256"/>
        <end position="276"/>
    </location>
</feature>
<accession>A0ABQ8G5M8</accession>
<keyword evidence="7" id="KW-1185">Reference proteome</keyword>
<dbReference type="PANTHER" id="PTHR11360">
    <property type="entry name" value="MONOCARBOXYLATE TRANSPORTER"/>
    <property type="match status" value="1"/>
</dbReference>
<dbReference type="Proteomes" id="UP000774617">
    <property type="component" value="Unassembled WGS sequence"/>
</dbReference>
<evidence type="ECO:0000256" key="3">
    <source>
        <dbReference type="SAM" id="MobiDB-lite"/>
    </source>
</evidence>
<comment type="similarity">
    <text evidence="2">Belongs to the major facilitator superfamily. Monocarboxylate porter (TC 2.A.1.13) family.</text>
</comment>
<dbReference type="InterPro" id="IPR050327">
    <property type="entry name" value="Proton-linked_MCT"/>
</dbReference>
<evidence type="ECO:0000313" key="6">
    <source>
        <dbReference type="EMBL" id="KAH7045249.1"/>
    </source>
</evidence>
<feature type="transmembrane region" description="Helical" evidence="4">
    <location>
        <begin position="92"/>
        <end position="112"/>
    </location>
</feature>